<dbReference type="AlphaFoldDB" id="Q319R3"/>
<sequence>MSRRILHIIYSLEKAGAEETLAKLVINDHINNHRILTLTGGDYYLTNQIEKESIKVYSLNIKKNLLLFPLYLIRSLKIIREEKVSIIHSWMYVSDVFSSLLGFIANKEVIWCVRNTTLRIGGSSLYSIFSRFIQIPLSYISPNKIIYCSLSAKSLHEKMGFNKRLSVHIPNGINTELFKPINKRILNYGNLRIGMPARFDEQKNHILLLETIHELIKNKINPTNIKFILAGRDVNYNNLKNIYKKDLDILLPYIGIMGEVKDMNKFYNSIDFCIVCSSYGEAFPNVIAEAMATGAPCISTDVGDAKLIIGDTGFIVNGYEPINLFQTLLYILGITSNLFSIKSKMARVRIKNNFSQENMIKKYQELYSKI</sequence>
<dbReference type="KEGG" id="pmi:PMT9312_1323"/>
<dbReference type="OrthoDB" id="503519at2"/>
<keyword evidence="1" id="KW-0472">Membrane</keyword>
<dbReference type="HOGENOM" id="CLU_009583_0_3_3"/>
<name>Q319R3_PROM9</name>
<dbReference type="InterPro" id="IPR028098">
    <property type="entry name" value="Glyco_trans_4-like_N"/>
</dbReference>
<accession>Q319R3</accession>
<organism evidence="3 4">
    <name type="scientific">Prochlorococcus marinus (strain MIT 9312)</name>
    <dbReference type="NCBI Taxonomy" id="74546"/>
    <lineage>
        <taxon>Bacteria</taxon>
        <taxon>Bacillati</taxon>
        <taxon>Cyanobacteriota</taxon>
        <taxon>Cyanophyceae</taxon>
        <taxon>Synechococcales</taxon>
        <taxon>Prochlorococcaceae</taxon>
        <taxon>Prochlorococcus</taxon>
    </lineage>
</organism>
<gene>
    <name evidence="3" type="ordered locus">PMT9312_1323</name>
</gene>
<evidence type="ECO:0000259" key="2">
    <source>
        <dbReference type="Pfam" id="PF13439"/>
    </source>
</evidence>
<dbReference type="CAZy" id="GT4">
    <property type="family name" value="Glycosyltransferase Family 4"/>
</dbReference>
<protein>
    <submittedName>
        <fullName evidence="3">Glycosyltransferase</fullName>
    </submittedName>
</protein>
<dbReference type="GO" id="GO:0016740">
    <property type="term" value="F:transferase activity"/>
    <property type="evidence" value="ECO:0007669"/>
    <property type="project" value="UniProtKB-KW"/>
</dbReference>
<dbReference type="EMBL" id="CP000111">
    <property type="protein sequence ID" value="ABB50382.1"/>
    <property type="molecule type" value="Genomic_DNA"/>
</dbReference>
<evidence type="ECO:0000256" key="1">
    <source>
        <dbReference type="SAM" id="Phobius"/>
    </source>
</evidence>
<dbReference type="SUPFAM" id="SSF53756">
    <property type="entry name" value="UDP-Glycosyltransferase/glycogen phosphorylase"/>
    <property type="match status" value="1"/>
</dbReference>
<dbReference type="PANTHER" id="PTHR12526">
    <property type="entry name" value="GLYCOSYLTRANSFERASE"/>
    <property type="match status" value="1"/>
</dbReference>
<evidence type="ECO:0000313" key="3">
    <source>
        <dbReference type="EMBL" id="ABB50382.1"/>
    </source>
</evidence>
<dbReference type="eggNOG" id="COG0438">
    <property type="taxonomic scope" value="Bacteria"/>
</dbReference>
<feature type="transmembrane region" description="Helical" evidence="1">
    <location>
        <begin position="324"/>
        <end position="341"/>
    </location>
</feature>
<dbReference type="Proteomes" id="UP000002715">
    <property type="component" value="Chromosome"/>
</dbReference>
<dbReference type="STRING" id="74546.PMT9312_1323"/>
<evidence type="ECO:0000313" key="4">
    <source>
        <dbReference type="Proteomes" id="UP000002715"/>
    </source>
</evidence>
<feature type="domain" description="Glycosyltransferase subfamily 4-like N-terminal" evidence="2">
    <location>
        <begin position="51"/>
        <end position="176"/>
    </location>
</feature>
<dbReference type="Pfam" id="PF13692">
    <property type="entry name" value="Glyco_trans_1_4"/>
    <property type="match status" value="1"/>
</dbReference>
<proteinExistence type="predicted"/>
<keyword evidence="3" id="KW-0808">Transferase</keyword>
<dbReference type="PANTHER" id="PTHR12526:SF637">
    <property type="entry name" value="GLYCOSYLTRANSFERASE EPSF-RELATED"/>
    <property type="match status" value="1"/>
</dbReference>
<dbReference type="Pfam" id="PF13439">
    <property type="entry name" value="Glyco_transf_4"/>
    <property type="match status" value="1"/>
</dbReference>
<dbReference type="Gene3D" id="3.40.50.2000">
    <property type="entry name" value="Glycogen Phosphorylase B"/>
    <property type="match status" value="2"/>
</dbReference>
<dbReference type="RefSeq" id="WP_011376868.1">
    <property type="nucleotide sequence ID" value="NC_007577.1"/>
</dbReference>
<keyword evidence="1" id="KW-1133">Transmembrane helix</keyword>
<reference evidence="4" key="1">
    <citation type="submission" date="2005-07" db="EMBL/GenBank/DDBJ databases">
        <title>Complete sequence of Prochlorococcus marinus str. MIT 9312.</title>
        <authorList>
            <consortium name="US DOE Joint Genome Institute"/>
            <person name="Copeland A."/>
            <person name="Lucas S."/>
            <person name="Lapidus A."/>
            <person name="Barry K."/>
            <person name="Detter J.C."/>
            <person name="Glavina T."/>
            <person name="Hammon N."/>
            <person name="Israni S."/>
            <person name="Pitluck S."/>
            <person name="Thiel J."/>
            <person name="Schmutz J."/>
            <person name="Larimer F."/>
            <person name="Land M."/>
            <person name="Kyrpides N."/>
            <person name="Lykidis A."/>
            <person name="Richardson P."/>
        </authorList>
    </citation>
    <scope>NUCLEOTIDE SEQUENCE [LARGE SCALE GENOMIC DNA]</scope>
    <source>
        <strain evidence="4">MIT 9312</strain>
    </source>
</reference>
<keyword evidence="1" id="KW-0812">Transmembrane</keyword>